<proteinExistence type="predicted"/>
<comment type="caution">
    <text evidence="1">The sequence shown here is derived from an EMBL/GenBank/DDBJ whole genome shotgun (WGS) entry which is preliminary data.</text>
</comment>
<keyword evidence="2" id="KW-1185">Reference proteome</keyword>
<sequence>MNKLIPDIDTLRKVVKVNASQPYESIEPYIDDALDIYIQPVVGRPIIEKATSSPESELTRKLLRALGPLTLMLATDELGVMYGDSGITVDNVQGKRSPASDAKIAAAKENLRFRGMQALDRLISYLEDHREDHPEYAGEAITPFCFISSAREFQDVGLVNIDYSVLSFRIMLPTIRQIQERNVREMLPPVVFEDLRKSLFGGEATDTHHELVTCVIRYLANKTAELYTSEKSREQRIHAKQTEFVPVIRPIYQDPETNGNFFASQAEYYAGKIRTLLIDNAGSLGIDSPASVMNFNSKEKKIFTSIS</sequence>
<name>A0A5D3E979_9BACE</name>
<dbReference type="InterPro" id="IPR046558">
    <property type="entry name" value="DUF6712"/>
</dbReference>
<dbReference type="RefSeq" id="WP_148730773.1">
    <property type="nucleotide sequence ID" value="NZ_VKLW01000031.1"/>
</dbReference>
<dbReference type="Pfam" id="PF20459">
    <property type="entry name" value="DUF6712"/>
    <property type="match status" value="1"/>
</dbReference>
<dbReference type="Proteomes" id="UP000324383">
    <property type="component" value="Unassembled WGS sequence"/>
</dbReference>
<dbReference type="AlphaFoldDB" id="A0A5D3E979"/>
<organism evidence="1 2">
    <name type="scientific">Bacteroides pyogenes</name>
    <dbReference type="NCBI Taxonomy" id="310300"/>
    <lineage>
        <taxon>Bacteria</taxon>
        <taxon>Pseudomonadati</taxon>
        <taxon>Bacteroidota</taxon>
        <taxon>Bacteroidia</taxon>
        <taxon>Bacteroidales</taxon>
        <taxon>Bacteroidaceae</taxon>
        <taxon>Bacteroides</taxon>
    </lineage>
</organism>
<gene>
    <name evidence="1" type="ORF">FNJ60_12240</name>
</gene>
<dbReference type="EMBL" id="VKLW01000031">
    <property type="protein sequence ID" value="TYK32389.1"/>
    <property type="molecule type" value="Genomic_DNA"/>
</dbReference>
<accession>A0A5D3E979</accession>
<reference evidence="1 2" key="1">
    <citation type="submission" date="2019-07" db="EMBL/GenBank/DDBJ databases">
        <title>Draft Genome Sequences of Bacteroides pyogenes Strains Isolated from the Uterus Holstein Dairy Cows with Metritis.</title>
        <authorList>
            <person name="Cunha F."/>
            <person name="Galvao K.N."/>
            <person name="Jeon S.J."/>
            <person name="Jeong K.C."/>
        </authorList>
    </citation>
    <scope>NUCLEOTIDE SEQUENCE [LARGE SCALE GENOMIC DNA]</scope>
    <source>
        <strain evidence="1 2">KG-31</strain>
    </source>
</reference>
<evidence type="ECO:0000313" key="1">
    <source>
        <dbReference type="EMBL" id="TYK32389.1"/>
    </source>
</evidence>
<protein>
    <submittedName>
        <fullName evidence="1">Uncharacterized protein</fullName>
    </submittedName>
</protein>
<evidence type="ECO:0000313" key="2">
    <source>
        <dbReference type="Proteomes" id="UP000324383"/>
    </source>
</evidence>